<dbReference type="RefSeq" id="WP_171329867.1">
    <property type="nucleotide sequence ID" value="NZ_WVRA01000003.1"/>
</dbReference>
<accession>A0AA90YSW6</accession>
<name>A0AA90YSW6_9RHOB</name>
<sequence>MFMAAVASCACSEAEDRAVKLPFLRAVRASAIATSLVLASSWVSAQEAAQLDTGAPVTNDQIFMMMFADQGRLVGFQSMIMAIQLETLKAQVDRDAAILARNLELFDRSAISELELEISQLKDAWNRLQMVVAEKNLTTVAAQVAALQLIGDHFAGKSVPLDDLYAAYLKGWNAGCDKGPAEVRANEAWMAYAEKALMRARELNSRGNLSDATVLQREADLRIARSNYENRASRLDRCREIFFPSIEEVARQGQ</sequence>
<organism evidence="1 2">
    <name type="scientific">Ruegeria atlantica</name>
    <dbReference type="NCBI Taxonomy" id="81569"/>
    <lineage>
        <taxon>Bacteria</taxon>
        <taxon>Pseudomonadati</taxon>
        <taxon>Pseudomonadota</taxon>
        <taxon>Alphaproteobacteria</taxon>
        <taxon>Rhodobacterales</taxon>
        <taxon>Roseobacteraceae</taxon>
        <taxon>Ruegeria</taxon>
    </lineage>
</organism>
<dbReference type="EMBL" id="WVRA01000003">
    <property type="protein sequence ID" value="NOE18443.1"/>
    <property type="molecule type" value="Genomic_DNA"/>
</dbReference>
<dbReference type="AlphaFoldDB" id="A0AA90YSW6"/>
<dbReference type="Proteomes" id="UP000597886">
    <property type="component" value="Unassembled WGS sequence"/>
</dbReference>
<gene>
    <name evidence="1" type="ORF">GS634_09980</name>
</gene>
<protein>
    <submittedName>
        <fullName evidence="1">Uncharacterized protein</fullName>
    </submittedName>
</protein>
<evidence type="ECO:0000313" key="1">
    <source>
        <dbReference type="EMBL" id="NOE18443.1"/>
    </source>
</evidence>
<proteinExistence type="predicted"/>
<reference evidence="1" key="1">
    <citation type="submission" date="2019-12" db="EMBL/GenBank/DDBJ databases">
        <title>Ruegeria JWLKs population differentiation of coral mucus and skeleton niches.</title>
        <authorList>
            <person name="Luo D."/>
        </authorList>
    </citation>
    <scope>NUCLEOTIDE SEQUENCE</scope>
    <source>
        <strain evidence="1">HKCCD6181</strain>
    </source>
</reference>
<comment type="caution">
    <text evidence="1">The sequence shown here is derived from an EMBL/GenBank/DDBJ whole genome shotgun (WGS) entry which is preliminary data.</text>
</comment>
<evidence type="ECO:0000313" key="2">
    <source>
        <dbReference type="Proteomes" id="UP000597886"/>
    </source>
</evidence>